<evidence type="ECO:0000256" key="1">
    <source>
        <dbReference type="SAM" id="Coils"/>
    </source>
</evidence>
<evidence type="ECO:0000313" key="2">
    <source>
        <dbReference type="EMBL" id="KAG9458169.1"/>
    </source>
</evidence>
<proteinExistence type="predicted"/>
<evidence type="ECO:0008006" key="4">
    <source>
        <dbReference type="Google" id="ProtNLM"/>
    </source>
</evidence>
<name>A0AAV7FC74_ARIFI</name>
<keyword evidence="1" id="KW-0175">Coiled coil</keyword>
<gene>
    <name evidence="2" type="ORF">H6P81_002677</name>
</gene>
<feature type="coiled-coil region" evidence="1">
    <location>
        <begin position="292"/>
        <end position="334"/>
    </location>
</feature>
<dbReference type="Proteomes" id="UP000825729">
    <property type="component" value="Unassembled WGS sequence"/>
</dbReference>
<dbReference type="EMBL" id="JAINDJ010000002">
    <property type="protein sequence ID" value="KAG9458169.1"/>
    <property type="molecule type" value="Genomic_DNA"/>
</dbReference>
<dbReference type="Pfam" id="PF03004">
    <property type="entry name" value="Transposase_24"/>
    <property type="match status" value="1"/>
</dbReference>
<dbReference type="PANTHER" id="PTHR33144">
    <property type="entry name" value="OS10G0409366 PROTEIN-RELATED"/>
    <property type="match status" value="1"/>
</dbReference>
<dbReference type="AlphaFoldDB" id="A0AAV7FC74"/>
<organism evidence="2 3">
    <name type="scientific">Aristolochia fimbriata</name>
    <name type="common">White veined hardy Dutchman's pipe vine</name>
    <dbReference type="NCBI Taxonomy" id="158543"/>
    <lineage>
        <taxon>Eukaryota</taxon>
        <taxon>Viridiplantae</taxon>
        <taxon>Streptophyta</taxon>
        <taxon>Embryophyta</taxon>
        <taxon>Tracheophyta</taxon>
        <taxon>Spermatophyta</taxon>
        <taxon>Magnoliopsida</taxon>
        <taxon>Magnoliidae</taxon>
        <taxon>Piperales</taxon>
        <taxon>Aristolochiaceae</taxon>
        <taxon>Aristolochia</taxon>
    </lineage>
</organism>
<protein>
    <recommendedName>
        <fullName evidence="4">Transposase, Ptta/En/Spm, plant</fullName>
    </recommendedName>
</protein>
<reference evidence="2 3" key="1">
    <citation type="submission" date="2021-07" db="EMBL/GenBank/DDBJ databases">
        <title>The Aristolochia fimbriata genome: insights into angiosperm evolution, floral development and chemical biosynthesis.</title>
        <authorList>
            <person name="Jiao Y."/>
        </authorList>
    </citation>
    <scope>NUCLEOTIDE SEQUENCE [LARGE SCALE GENOMIC DNA]</scope>
    <source>
        <strain evidence="2">IBCAS-2021</strain>
        <tissue evidence="2">Leaf</tissue>
    </source>
</reference>
<evidence type="ECO:0000313" key="3">
    <source>
        <dbReference type="Proteomes" id="UP000825729"/>
    </source>
</evidence>
<sequence>MVGSDDETQEMPIVEVTKTRRGRGPTKGANLLPPPGQKWLCIVANNCIEGGEATTLGYQRGVYARTWSYFPLNIRWNKQPLGTFDDIVKDLKKHYVFRYDKNRLPVPDEVVKAACMKNICQSVKKWRNKLKKKYDKKNEEEKKTCGDQRLTQEEWDLLAKYWESEEVIESCKRNKVNRSHAQATHTLGSKSIARHYAEERKRLGDDFTVIGSYLSAHRKKDGTYHNTYTQEKCVEVEKIFHENQLQSSKDITDLPPVLNTVFGRHHGGFERGMGSGWSRRSHQYSGTSDARVEALSTQIQDKDKEMAEKIEQLKEAQKEEILTLEAKMQAQLQAQAKRFMDVMRMPLSAFDGSSSQGYNGCCKLDFGGGILVKVVCWRLFGGSCLVEVVWWRLFGRGYLVEAVGWRLLGGGCSVEAVWWMLFGGCCSVDAIWWMLFGGGCSVEAVWWRLFGRCYLVEVVRWMLFGGGFGGFWCDTIRNLVFEHKRNYTLC</sequence>
<dbReference type="PANTHER" id="PTHR33144:SF25">
    <property type="entry name" value="DUF4216 DOMAIN-CONTAINING PROTEIN"/>
    <property type="match status" value="1"/>
</dbReference>
<keyword evidence="3" id="KW-1185">Reference proteome</keyword>
<dbReference type="InterPro" id="IPR004252">
    <property type="entry name" value="Probable_transposase_24"/>
</dbReference>
<accession>A0AAV7FC74</accession>
<comment type="caution">
    <text evidence="2">The sequence shown here is derived from an EMBL/GenBank/DDBJ whole genome shotgun (WGS) entry which is preliminary data.</text>
</comment>